<comment type="caution">
    <text evidence="1">The sequence shown here is derived from an EMBL/GenBank/DDBJ whole genome shotgun (WGS) entry which is preliminary data.</text>
</comment>
<accession>A0AA89BY98</accession>
<evidence type="ECO:0000313" key="2">
    <source>
        <dbReference type="Proteomes" id="UP001186944"/>
    </source>
</evidence>
<organism evidence="1 2">
    <name type="scientific">Pinctada imbricata</name>
    <name type="common">Atlantic pearl-oyster</name>
    <name type="synonym">Pinctada martensii</name>
    <dbReference type="NCBI Taxonomy" id="66713"/>
    <lineage>
        <taxon>Eukaryota</taxon>
        <taxon>Metazoa</taxon>
        <taxon>Spiralia</taxon>
        <taxon>Lophotrochozoa</taxon>
        <taxon>Mollusca</taxon>
        <taxon>Bivalvia</taxon>
        <taxon>Autobranchia</taxon>
        <taxon>Pteriomorphia</taxon>
        <taxon>Pterioida</taxon>
        <taxon>Pterioidea</taxon>
        <taxon>Pteriidae</taxon>
        <taxon>Pinctada</taxon>
    </lineage>
</organism>
<name>A0AA89BY98_PINIB</name>
<keyword evidence="2" id="KW-1185">Reference proteome</keyword>
<gene>
    <name evidence="1" type="ORF">FSP39_001262</name>
</gene>
<sequence length="72" mass="8108">MSWMRKQFYVTSDSPKEISDQPSPRITPSSIFPAGHMISPQQTIGSQISRKAILFSRVSAKQSIIVILFLEL</sequence>
<evidence type="ECO:0000313" key="1">
    <source>
        <dbReference type="EMBL" id="KAK3101145.1"/>
    </source>
</evidence>
<dbReference type="AlphaFoldDB" id="A0AA89BY98"/>
<proteinExistence type="predicted"/>
<protein>
    <submittedName>
        <fullName evidence="1">Uncharacterized protein</fullName>
    </submittedName>
</protein>
<reference evidence="1" key="1">
    <citation type="submission" date="2019-08" db="EMBL/GenBank/DDBJ databases">
        <title>The improved chromosome-level genome for the pearl oyster Pinctada fucata martensii using PacBio sequencing and Hi-C.</title>
        <authorList>
            <person name="Zheng Z."/>
        </authorList>
    </citation>
    <scope>NUCLEOTIDE SEQUENCE</scope>
    <source>
        <strain evidence="1">ZZ-2019</strain>
        <tissue evidence="1">Adductor muscle</tissue>
    </source>
</reference>
<dbReference type="EMBL" id="VSWD01000005">
    <property type="protein sequence ID" value="KAK3101145.1"/>
    <property type="molecule type" value="Genomic_DNA"/>
</dbReference>
<dbReference type="Proteomes" id="UP001186944">
    <property type="component" value="Unassembled WGS sequence"/>
</dbReference>